<dbReference type="InterPro" id="IPR002347">
    <property type="entry name" value="SDR_fam"/>
</dbReference>
<gene>
    <name evidence="3" type="ORF">GL300_22750</name>
</gene>
<dbReference type="GO" id="GO:0016616">
    <property type="term" value="F:oxidoreductase activity, acting on the CH-OH group of donors, NAD or NADP as acceptor"/>
    <property type="evidence" value="ECO:0007669"/>
    <property type="project" value="TreeGrafter"/>
</dbReference>
<dbReference type="PANTHER" id="PTHR42760:SF40">
    <property type="entry name" value="3-OXOACYL-[ACYL-CARRIER-PROTEIN] REDUCTASE, CHLOROPLASTIC"/>
    <property type="match status" value="1"/>
</dbReference>
<dbReference type="PRINTS" id="PR00080">
    <property type="entry name" value="SDRFAMILY"/>
</dbReference>
<protein>
    <submittedName>
        <fullName evidence="3">SDR family oxidoreductase</fullName>
    </submittedName>
</protein>
<sequence length="257" mass="26391">MTHEQNRRRVALVTGGARGIGLASGRMLGATGLAIALADIDGPAAESAATELRGLGIDARGYALDVADPVSVVATIRAVEGDLGGVDVLVNCAGILPRIEGRNPTVEDMPLALWNQTLAVNLTGPMLMAQATIPLMKRHGWGRIVTISSRAARTRTFGNAHYAASKSGLAGLHRIMAAEVAPFGITVNSIAPSRVNTGLNSNLADGGATHHAAIRETPVGRIAEPEDIAAAVAYLASDEAGFVTGAILDMTGGSFMP</sequence>
<dbReference type="RefSeq" id="WP_155041972.1">
    <property type="nucleotide sequence ID" value="NZ_WMIG01000024.1"/>
</dbReference>
<dbReference type="GO" id="GO:0030497">
    <property type="term" value="P:fatty acid elongation"/>
    <property type="evidence" value="ECO:0007669"/>
    <property type="project" value="TreeGrafter"/>
</dbReference>
<dbReference type="Gene3D" id="3.40.50.720">
    <property type="entry name" value="NAD(P)-binding Rossmann-like Domain"/>
    <property type="match status" value="1"/>
</dbReference>
<evidence type="ECO:0000256" key="1">
    <source>
        <dbReference type="ARBA" id="ARBA00006484"/>
    </source>
</evidence>
<dbReference type="PRINTS" id="PR00081">
    <property type="entry name" value="GDHRDH"/>
</dbReference>
<dbReference type="Pfam" id="PF13561">
    <property type="entry name" value="adh_short_C2"/>
    <property type="match status" value="1"/>
</dbReference>
<organism evidence="3 4">
    <name type="scientific">Paracoccus litorisediminis</name>
    <dbReference type="NCBI Taxonomy" id="2006130"/>
    <lineage>
        <taxon>Bacteria</taxon>
        <taxon>Pseudomonadati</taxon>
        <taxon>Pseudomonadota</taxon>
        <taxon>Alphaproteobacteria</taxon>
        <taxon>Rhodobacterales</taxon>
        <taxon>Paracoccaceae</taxon>
        <taxon>Paracoccus</taxon>
    </lineage>
</organism>
<evidence type="ECO:0000313" key="4">
    <source>
        <dbReference type="Proteomes" id="UP000449846"/>
    </source>
</evidence>
<dbReference type="InterPro" id="IPR020904">
    <property type="entry name" value="Sc_DH/Rdtase_CS"/>
</dbReference>
<proteinExistence type="inferred from homology"/>
<keyword evidence="4" id="KW-1185">Reference proteome</keyword>
<dbReference type="PROSITE" id="PS00061">
    <property type="entry name" value="ADH_SHORT"/>
    <property type="match status" value="1"/>
</dbReference>
<evidence type="ECO:0000256" key="2">
    <source>
        <dbReference type="ARBA" id="ARBA00023002"/>
    </source>
</evidence>
<reference evidence="3 4" key="1">
    <citation type="submission" date="2019-11" db="EMBL/GenBank/DDBJ databases">
        <authorList>
            <person name="Dong K."/>
        </authorList>
    </citation>
    <scope>NUCLEOTIDE SEQUENCE [LARGE SCALE GENOMIC DNA]</scope>
    <source>
        <strain evidence="3 4">NBRC 112902</strain>
    </source>
</reference>
<dbReference type="SUPFAM" id="SSF51735">
    <property type="entry name" value="NAD(P)-binding Rossmann-fold domains"/>
    <property type="match status" value="1"/>
</dbReference>
<comment type="similarity">
    <text evidence="1">Belongs to the short-chain dehydrogenases/reductases (SDR) family.</text>
</comment>
<dbReference type="OrthoDB" id="9780084at2"/>
<dbReference type="AlphaFoldDB" id="A0A844HWY4"/>
<evidence type="ECO:0000313" key="3">
    <source>
        <dbReference type="EMBL" id="MTH62021.1"/>
    </source>
</evidence>
<comment type="caution">
    <text evidence="3">The sequence shown here is derived from an EMBL/GenBank/DDBJ whole genome shotgun (WGS) entry which is preliminary data.</text>
</comment>
<dbReference type="EMBL" id="WMIG01000024">
    <property type="protein sequence ID" value="MTH62021.1"/>
    <property type="molecule type" value="Genomic_DNA"/>
</dbReference>
<dbReference type="Proteomes" id="UP000449846">
    <property type="component" value="Unassembled WGS sequence"/>
</dbReference>
<dbReference type="PANTHER" id="PTHR42760">
    <property type="entry name" value="SHORT-CHAIN DEHYDROGENASES/REDUCTASES FAMILY MEMBER"/>
    <property type="match status" value="1"/>
</dbReference>
<accession>A0A844HWY4</accession>
<name>A0A844HWY4_9RHOB</name>
<dbReference type="InterPro" id="IPR036291">
    <property type="entry name" value="NAD(P)-bd_dom_sf"/>
</dbReference>
<keyword evidence="2" id="KW-0560">Oxidoreductase</keyword>
<dbReference type="FunFam" id="3.40.50.720:FF:000173">
    <property type="entry name" value="3-oxoacyl-[acyl-carrier protein] reductase"/>
    <property type="match status" value="1"/>
</dbReference>